<sequence length="239" mass="27362">MNELAELAMNAHGGIKRWREFKQMSAHQLVGGVLWSMKGQDGVINDSHVTVDLHREWASHTPFTGSSRRSVLEPLRVAIESSTGDILKERLNPRKSFEGHTLETPWDDLQLAYFAGYAMWTYLTTPFLFALPGVESEELEPWQENGTTWRRLKVLFPDTIETHSKQQIFYFDQSGLLQRHDYDVDIAGSSPAAHYTYEHKVVEGIVIPVKHRVFIRRPDNTPLSEPLVVSVDLDDIKFS</sequence>
<dbReference type="EMBL" id="JACHIO010000005">
    <property type="protein sequence ID" value="MBB5063042.1"/>
    <property type="molecule type" value="Genomic_DNA"/>
</dbReference>
<reference evidence="1 2" key="1">
    <citation type="submission" date="2020-08" db="EMBL/GenBank/DDBJ databases">
        <title>Genomic Encyclopedia of Type Strains, Phase IV (KMG-V): Genome sequencing to study the core and pangenomes of soil and plant-associated prokaryotes.</title>
        <authorList>
            <person name="Whitman W."/>
        </authorList>
    </citation>
    <scope>NUCLEOTIDE SEQUENCE [LARGE SCALE GENOMIC DNA]</scope>
    <source>
        <strain evidence="1 2">X5P3</strain>
    </source>
</reference>
<comment type="caution">
    <text evidence="1">The sequence shown here is derived from an EMBL/GenBank/DDBJ whole genome shotgun (WGS) entry which is preliminary data.</text>
</comment>
<gene>
    <name evidence="1" type="ORF">HDF15_001382</name>
</gene>
<evidence type="ECO:0000313" key="2">
    <source>
        <dbReference type="Proteomes" id="UP000584867"/>
    </source>
</evidence>
<protein>
    <submittedName>
        <fullName evidence="1">Uncharacterized protein</fullName>
    </submittedName>
</protein>
<name>A0A7W7ZNY0_9BACT</name>
<proteinExistence type="predicted"/>
<dbReference type="Proteomes" id="UP000584867">
    <property type="component" value="Unassembled WGS sequence"/>
</dbReference>
<dbReference type="AlphaFoldDB" id="A0A7W7ZNY0"/>
<dbReference type="RefSeq" id="WP_184253915.1">
    <property type="nucleotide sequence ID" value="NZ_JACHIO010000005.1"/>
</dbReference>
<evidence type="ECO:0000313" key="1">
    <source>
        <dbReference type="EMBL" id="MBB5063042.1"/>
    </source>
</evidence>
<accession>A0A7W7ZNY0</accession>
<organism evidence="1 2">
    <name type="scientific">Granulicella mallensis</name>
    <dbReference type="NCBI Taxonomy" id="940614"/>
    <lineage>
        <taxon>Bacteria</taxon>
        <taxon>Pseudomonadati</taxon>
        <taxon>Acidobacteriota</taxon>
        <taxon>Terriglobia</taxon>
        <taxon>Terriglobales</taxon>
        <taxon>Acidobacteriaceae</taxon>
        <taxon>Granulicella</taxon>
    </lineage>
</organism>